<organism evidence="2 3">
    <name type="scientific">Setaria viridis</name>
    <name type="common">Green bristlegrass</name>
    <name type="synonym">Setaria italica subsp. viridis</name>
    <dbReference type="NCBI Taxonomy" id="4556"/>
    <lineage>
        <taxon>Eukaryota</taxon>
        <taxon>Viridiplantae</taxon>
        <taxon>Streptophyta</taxon>
        <taxon>Embryophyta</taxon>
        <taxon>Tracheophyta</taxon>
        <taxon>Spermatophyta</taxon>
        <taxon>Magnoliopsida</taxon>
        <taxon>Liliopsida</taxon>
        <taxon>Poales</taxon>
        <taxon>Poaceae</taxon>
        <taxon>PACMAD clade</taxon>
        <taxon>Panicoideae</taxon>
        <taxon>Panicodae</taxon>
        <taxon>Paniceae</taxon>
        <taxon>Cenchrinae</taxon>
        <taxon>Setaria</taxon>
    </lineage>
</organism>
<dbReference type="EMBL" id="CM016557">
    <property type="protein sequence ID" value="TKW10281.1"/>
    <property type="molecule type" value="Genomic_DNA"/>
</dbReference>
<dbReference type="Proteomes" id="UP000298652">
    <property type="component" value="Chromosome 6"/>
</dbReference>
<dbReference type="AlphaFoldDB" id="A0A4U6U3Y8"/>
<sequence length="85" mass="9509">MALGGKGVSQRAQMAALACEAEECAATRAKEMKPRNQCGEGKDGEGIFGKRLRYPFYSGAEEFERRNELKRREDKIEAERSALPQ</sequence>
<dbReference type="Gramene" id="TKW10281">
    <property type="protein sequence ID" value="TKW10281"/>
    <property type="gene ID" value="SEVIR_6G152450v2"/>
</dbReference>
<feature type="region of interest" description="Disordered" evidence="1">
    <location>
        <begin position="65"/>
        <end position="85"/>
    </location>
</feature>
<keyword evidence="3" id="KW-1185">Reference proteome</keyword>
<evidence type="ECO:0000313" key="2">
    <source>
        <dbReference type="EMBL" id="TKW10281.1"/>
    </source>
</evidence>
<accession>A0A4U6U3Y8</accession>
<gene>
    <name evidence="2" type="ORF">SEVIR_6G152450v2</name>
</gene>
<evidence type="ECO:0000313" key="3">
    <source>
        <dbReference type="Proteomes" id="UP000298652"/>
    </source>
</evidence>
<name>A0A4U6U3Y8_SETVI</name>
<protein>
    <submittedName>
        <fullName evidence="2">Uncharacterized protein</fullName>
    </submittedName>
</protein>
<reference evidence="2" key="1">
    <citation type="submission" date="2019-03" db="EMBL/GenBank/DDBJ databases">
        <title>WGS assembly of Setaria viridis.</title>
        <authorList>
            <person name="Huang P."/>
            <person name="Jenkins J."/>
            <person name="Grimwood J."/>
            <person name="Barry K."/>
            <person name="Healey A."/>
            <person name="Mamidi S."/>
            <person name="Sreedasyam A."/>
            <person name="Shu S."/>
            <person name="Feldman M."/>
            <person name="Wu J."/>
            <person name="Yu Y."/>
            <person name="Chen C."/>
            <person name="Johnson J."/>
            <person name="Rokhsar D."/>
            <person name="Baxter I."/>
            <person name="Schmutz J."/>
            <person name="Brutnell T."/>
            <person name="Kellogg E."/>
        </authorList>
    </citation>
    <scope>NUCLEOTIDE SEQUENCE [LARGE SCALE GENOMIC DNA]</scope>
</reference>
<evidence type="ECO:0000256" key="1">
    <source>
        <dbReference type="SAM" id="MobiDB-lite"/>
    </source>
</evidence>
<proteinExistence type="predicted"/>